<dbReference type="PANTHER" id="PTHR43063">
    <property type="entry name" value="4FE-4S CLUSTER CONTAINING PARA FAMILY ATPASE PROTEIN"/>
    <property type="match status" value="1"/>
</dbReference>
<dbReference type="Pfam" id="PF01656">
    <property type="entry name" value="CbiA"/>
    <property type="match status" value="1"/>
</dbReference>
<sequence length="273" mass="29682">MIIAVASGKGGTGKTTLATSLALSLENELTFLDCDVEEPNANFFLRVQVARKEEVSIPVPVVDHSRCDLCGRCSGVCVYNAIAVLPERVLVFEELCHGCGSCVFLCPKRAIVEKERMIGVIEAGSRGAIEFIQGRLNIKEPMATPLIRRMKRLVRKDRITIIDAPPGVSCPVIESVKGSDYTILVTEPTPFGLYDLKLAVAMLEELGIPHGIVINRDGIGDDSILQFAREKGISILASIPYDPEIAKVYARGGSLLNIMGLKDAVRKIFSEIL</sequence>
<gene>
    <name evidence="5" type="ORF">DRP53_07990</name>
</gene>
<evidence type="ECO:0000313" key="6">
    <source>
        <dbReference type="Proteomes" id="UP000268469"/>
    </source>
</evidence>
<keyword evidence="2" id="KW-0408">Iron</keyword>
<dbReference type="Gene3D" id="3.40.50.300">
    <property type="entry name" value="P-loop containing nucleotide triphosphate hydrolases"/>
    <property type="match status" value="1"/>
</dbReference>
<dbReference type="PROSITE" id="PS51379">
    <property type="entry name" value="4FE4S_FER_2"/>
    <property type="match status" value="2"/>
</dbReference>
<dbReference type="InterPro" id="IPR002586">
    <property type="entry name" value="CobQ/CobB/MinD/ParA_Nub-bd_dom"/>
</dbReference>
<evidence type="ECO:0000256" key="2">
    <source>
        <dbReference type="ARBA" id="ARBA00023004"/>
    </source>
</evidence>
<dbReference type="PANTHER" id="PTHR43063:SF1">
    <property type="entry name" value="4FE-4S CLUSTER CONTAINING PARA FAMILY ATPASE PROTEIN"/>
    <property type="match status" value="1"/>
</dbReference>
<dbReference type="CDD" id="cd03110">
    <property type="entry name" value="SIMIBI_bact_arch"/>
    <property type="match status" value="1"/>
</dbReference>
<comment type="caution">
    <text evidence="5">The sequence shown here is derived from an EMBL/GenBank/DDBJ whole genome shotgun (WGS) entry which is preliminary data.</text>
</comment>
<dbReference type="Gene3D" id="3.30.70.20">
    <property type="match status" value="1"/>
</dbReference>
<evidence type="ECO:0000256" key="3">
    <source>
        <dbReference type="ARBA" id="ARBA00023014"/>
    </source>
</evidence>
<dbReference type="AlphaFoldDB" id="A0A660SH81"/>
<evidence type="ECO:0000259" key="4">
    <source>
        <dbReference type="PROSITE" id="PS51379"/>
    </source>
</evidence>
<feature type="domain" description="4Fe-4S ferredoxin-type" evidence="4">
    <location>
        <begin position="88"/>
        <end position="116"/>
    </location>
</feature>
<dbReference type="GO" id="GO:0051536">
    <property type="term" value="F:iron-sulfur cluster binding"/>
    <property type="evidence" value="ECO:0007669"/>
    <property type="project" value="UniProtKB-KW"/>
</dbReference>
<evidence type="ECO:0000313" key="5">
    <source>
        <dbReference type="EMBL" id="RKX69496.1"/>
    </source>
</evidence>
<feature type="domain" description="4Fe-4S ferredoxin-type" evidence="4">
    <location>
        <begin position="58"/>
        <end position="87"/>
    </location>
</feature>
<reference evidence="5 6" key="1">
    <citation type="submission" date="2018-06" db="EMBL/GenBank/DDBJ databases">
        <title>Extensive metabolic versatility and redundancy in microbially diverse, dynamic hydrothermal sediments.</title>
        <authorList>
            <person name="Dombrowski N."/>
            <person name="Teske A."/>
            <person name="Baker B.J."/>
        </authorList>
    </citation>
    <scope>NUCLEOTIDE SEQUENCE [LARGE SCALE GENOMIC DNA]</scope>
    <source>
        <strain evidence="5">B36_G15</strain>
    </source>
</reference>
<accession>A0A660SH81</accession>
<organism evidence="5 6">
    <name type="scientific">candidate division WOR-3 bacterium</name>
    <dbReference type="NCBI Taxonomy" id="2052148"/>
    <lineage>
        <taxon>Bacteria</taxon>
        <taxon>Bacteria division WOR-3</taxon>
    </lineage>
</organism>
<dbReference type="Pfam" id="PF00037">
    <property type="entry name" value="Fer4"/>
    <property type="match status" value="1"/>
</dbReference>
<dbReference type="GO" id="GO:0046872">
    <property type="term" value="F:metal ion binding"/>
    <property type="evidence" value="ECO:0007669"/>
    <property type="project" value="UniProtKB-KW"/>
</dbReference>
<dbReference type="InterPro" id="IPR017896">
    <property type="entry name" value="4Fe4S_Fe-S-bd"/>
</dbReference>
<evidence type="ECO:0000256" key="1">
    <source>
        <dbReference type="ARBA" id="ARBA00022723"/>
    </source>
</evidence>
<keyword evidence="1" id="KW-0479">Metal-binding</keyword>
<keyword evidence="3" id="KW-0411">Iron-sulfur</keyword>
<dbReference type="InterPro" id="IPR027417">
    <property type="entry name" value="P-loop_NTPase"/>
</dbReference>
<name>A0A660SH81_UNCW3</name>
<dbReference type="PROSITE" id="PS00198">
    <property type="entry name" value="4FE4S_FER_1"/>
    <property type="match status" value="1"/>
</dbReference>
<dbReference type="Proteomes" id="UP000268469">
    <property type="component" value="Unassembled WGS sequence"/>
</dbReference>
<dbReference type="SUPFAM" id="SSF52540">
    <property type="entry name" value="P-loop containing nucleoside triphosphate hydrolases"/>
    <property type="match status" value="1"/>
</dbReference>
<dbReference type="InterPro" id="IPR017900">
    <property type="entry name" value="4Fe4S_Fe_S_CS"/>
</dbReference>
<proteinExistence type="predicted"/>
<protein>
    <submittedName>
        <fullName evidence="5">(4Fe-4S)-binding protein</fullName>
    </submittedName>
</protein>
<dbReference type="EMBL" id="QNBE01000081">
    <property type="protein sequence ID" value="RKX69496.1"/>
    <property type="molecule type" value="Genomic_DNA"/>
</dbReference>